<organism evidence="1 2">
    <name type="scientific">Asaia bogorensis</name>
    <dbReference type="NCBI Taxonomy" id="91915"/>
    <lineage>
        <taxon>Bacteria</taxon>
        <taxon>Pseudomonadati</taxon>
        <taxon>Pseudomonadota</taxon>
        <taxon>Alphaproteobacteria</taxon>
        <taxon>Acetobacterales</taxon>
        <taxon>Acetobacteraceae</taxon>
        <taxon>Asaia</taxon>
    </lineage>
</organism>
<dbReference type="Proteomes" id="UP000027583">
    <property type="component" value="Unassembled WGS sequence"/>
</dbReference>
<reference evidence="1 2" key="2">
    <citation type="journal article" date="2014" name="PLoS ONE">
        <title>Evolution of mitochondria reconstructed from the energy metabolism of living bacteria.</title>
        <authorList>
            <person name="Degli Esposti M."/>
            <person name="Chouaia B."/>
            <person name="Comandatore F."/>
            <person name="Crotti E."/>
            <person name="Sassera D."/>
            <person name="Lievens P.M."/>
            <person name="Daffonchio D."/>
            <person name="Bandi C."/>
        </authorList>
    </citation>
    <scope>NUCLEOTIDE SEQUENCE [LARGE SCALE GENOMIC DNA]</scope>
    <source>
        <strain evidence="1 2">SF2.1</strain>
    </source>
</reference>
<proteinExistence type="predicted"/>
<sequence length="52" mass="5974">MLALFGGLKGNYRIIGITSYFVDDQIVTFEDNSHYAFPLITSLNEVQIYKEK</sequence>
<dbReference type="EMBL" id="CBLX010000004">
    <property type="protein sequence ID" value="CDG38820.1"/>
    <property type="molecule type" value="Genomic_DNA"/>
</dbReference>
<accession>A0A060QD25</accession>
<name>A0A060QD25_9PROT</name>
<protein>
    <submittedName>
        <fullName evidence="1">Uncharacterized protein</fullName>
    </submittedName>
</protein>
<gene>
    <name evidence="1" type="ORF">ASAP_0775</name>
</gene>
<dbReference type="AlphaFoldDB" id="A0A060QD25"/>
<evidence type="ECO:0000313" key="1">
    <source>
        <dbReference type="EMBL" id="CDG38820.1"/>
    </source>
</evidence>
<reference evidence="1 2" key="1">
    <citation type="journal article" date="2014" name="Genome Biol. Evol.">
        <title>Acetic acid bacteria genomes reveal functional traits for adaptation to life in insect guts.</title>
        <authorList>
            <person name="Chouaia B."/>
            <person name="Gaiarsa S."/>
            <person name="Crotti E."/>
            <person name="Comandatore F."/>
            <person name="Degli Esposti M."/>
            <person name="Ricci I."/>
            <person name="Alma A."/>
            <person name="Favia G."/>
            <person name="Bandi C."/>
            <person name="Daffonchio D."/>
        </authorList>
    </citation>
    <scope>NUCLEOTIDE SEQUENCE [LARGE SCALE GENOMIC DNA]</scope>
    <source>
        <strain evidence="1 2">SF2.1</strain>
    </source>
</reference>
<comment type="caution">
    <text evidence="1">The sequence shown here is derived from an EMBL/GenBank/DDBJ whole genome shotgun (WGS) entry which is preliminary data.</text>
</comment>
<evidence type="ECO:0000313" key="2">
    <source>
        <dbReference type="Proteomes" id="UP000027583"/>
    </source>
</evidence>